<dbReference type="InterPro" id="IPR018103">
    <property type="entry name" value="Translation_control_tumour_CS"/>
</dbReference>
<evidence type="ECO:0000313" key="5">
    <source>
        <dbReference type="Proteomes" id="UP000694844"/>
    </source>
</evidence>
<proteinExistence type="inferred from homology"/>
<dbReference type="PANTHER" id="PTHR11991">
    <property type="entry name" value="TRANSLATIONALLY CONTROLLED TUMOR PROTEIN-RELATED"/>
    <property type="match status" value="1"/>
</dbReference>
<organism evidence="5 6">
    <name type="scientific">Crassostrea virginica</name>
    <name type="common">Eastern oyster</name>
    <dbReference type="NCBI Taxonomy" id="6565"/>
    <lineage>
        <taxon>Eukaryota</taxon>
        <taxon>Metazoa</taxon>
        <taxon>Spiralia</taxon>
        <taxon>Lophotrochozoa</taxon>
        <taxon>Mollusca</taxon>
        <taxon>Bivalvia</taxon>
        <taxon>Autobranchia</taxon>
        <taxon>Pteriomorphia</taxon>
        <taxon>Ostreida</taxon>
        <taxon>Ostreoidea</taxon>
        <taxon>Ostreidae</taxon>
        <taxon>Crassostrea</taxon>
    </lineage>
</organism>
<dbReference type="Proteomes" id="UP000694844">
    <property type="component" value="Chromosome 5"/>
</dbReference>
<evidence type="ECO:0000256" key="2">
    <source>
        <dbReference type="PROSITE-ProRule" id="PRU01133"/>
    </source>
</evidence>
<name>A0A8B8EBR6_CRAVI</name>
<dbReference type="OrthoDB" id="10248936at2759"/>
<comment type="similarity">
    <text evidence="2">Belongs to the TCTP family.</text>
</comment>
<dbReference type="PANTHER" id="PTHR11991:SF0">
    <property type="entry name" value="TRANSLATIONALLY-CONTROLLED TUMOR PROTEIN"/>
    <property type="match status" value="1"/>
</dbReference>
<evidence type="ECO:0000259" key="4">
    <source>
        <dbReference type="PROSITE" id="PS51797"/>
    </source>
</evidence>
<dbReference type="KEGG" id="cvn:111133751"/>
<sequence length="174" mass="19388">MIVFQDIITGDELFTDAFKYTIKDDFFYEVEGKIVTEDRGAGDVNIGGNPSAEGGDEDGGTDDSANKVSGCNIVLASKLSPTQFDKKSYQVYIKDYMKALKAKIAETRGQEAADNFVKKAQTSVKEILGNFKNYDFYLGESQNPDGQVALLDYREDGVTPYMLFFKDGIKEEKY</sequence>
<dbReference type="InterPro" id="IPR018105">
    <property type="entry name" value="Translational_control_tumour_p"/>
</dbReference>
<dbReference type="PROSITE" id="PS51797">
    <property type="entry name" value="TCTP_3"/>
    <property type="match status" value="1"/>
</dbReference>
<dbReference type="SUPFAM" id="SSF51316">
    <property type="entry name" value="Mss4-like"/>
    <property type="match status" value="1"/>
</dbReference>
<gene>
    <name evidence="6" type="primary">LOC111133751</name>
</gene>
<keyword evidence="5" id="KW-1185">Reference proteome</keyword>
<feature type="domain" description="TCTP" evidence="4">
    <location>
        <begin position="1"/>
        <end position="174"/>
    </location>
</feature>
<dbReference type="GO" id="GO:0005509">
    <property type="term" value="F:calcium ion binding"/>
    <property type="evidence" value="ECO:0007669"/>
    <property type="project" value="TreeGrafter"/>
</dbReference>
<protein>
    <recommendedName>
        <fullName evidence="1">Translationally-controlled tumor protein homolog</fullName>
    </recommendedName>
</protein>
<dbReference type="InterPro" id="IPR034737">
    <property type="entry name" value="TCTP"/>
</dbReference>
<dbReference type="PROSITE" id="PS01002">
    <property type="entry name" value="TCTP_1"/>
    <property type="match status" value="1"/>
</dbReference>
<dbReference type="RefSeq" id="XP_022338092.1">
    <property type="nucleotide sequence ID" value="XM_022482384.1"/>
</dbReference>
<dbReference type="InterPro" id="IPR011057">
    <property type="entry name" value="Mss4-like_sf"/>
</dbReference>
<dbReference type="Gene3D" id="2.170.150.10">
    <property type="entry name" value="Metal Binding Protein, Guanine Nucleotide Exchange Factor, Chain A"/>
    <property type="match status" value="1"/>
</dbReference>
<evidence type="ECO:0000313" key="6">
    <source>
        <dbReference type="RefSeq" id="XP_022338092.1"/>
    </source>
</evidence>
<dbReference type="InterPro" id="IPR011323">
    <property type="entry name" value="Mss4/transl-control_tumour"/>
</dbReference>
<dbReference type="Pfam" id="PF00838">
    <property type="entry name" value="TCTP"/>
    <property type="match status" value="1"/>
</dbReference>
<accession>A0A8B8EBR6</accession>
<dbReference type="PRINTS" id="PR01653">
    <property type="entry name" value="TCTPROTEIN"/>
</dbReference>
<evidence type="ECO:0000256" key="3">
    <source>
        <dbReference type="SAM" id="MobiDB-lite"/>
    </source>
</evidence>
<dbReference type="AlphaFoldDB" id="A0A8B8EBR6"/>
<dbReference type="GO" id="GO:0005737">
    <property type="term" value="C:cytoplasm"/>
    <property type="evidence" value="ECO:0007669"/>
    <property type="project" value="TreeGrafter"/>
</dbReference>
<dbReference type="FunFam" id="2.170.150.10:FF:000002">
    <property type="entry name" value="Translationally-controlled tumor protein homolog"/>
    <property type="match status" value="1"/>
</dbReference>
<feature type="region of interest" description="Disordered" evidence="3">
    <location>
        <begin position="39"/>
        <end position="63"/>
    </location>
</feature>
<dbReference type="GeneID" id="111133751"/>
<evidence type="ECO:0000256" key="1">
    <source>
        <dbReference type="ARBA" id="ARBA00014759"/>
    </source>
</evidence>
<reference evidence="6" key="1">
    <citation type="submission" date="2025-08" db="UniProtKB">
        <authorList>
            <consortium name="RefSeq"/>
        </authorList>
    </citation>
    <scope>IDENTIFICATION</scope>
    <source>
        <tissue evidence="6">Whole sample</tissue>
    </source>
</reference>